<dbReference type="AlphaFoldDB" id="A0A9P0LBU1"/>
<organism evidence="2 3">
    <name type="scientific">Acanthoscelides obtectus</name>
    <name type="common">Bean weevil</name>
    <name type="synonym">Bruchus obtectus</name>
    <dbReference type="NCBI Taxonomy" id="200917"/>
    <lineage>
        <taxon>Eukaryota</taxon>
        <taxon>Metazoa</taxon>
        <taxon>Ecdysozoa</taxon>
        <taxon>Arthropoda</taxon>
        <taxon>Hexapoda</taxon>
        <taxon>Insecta</taxon>
        <taxon>Pterygota</taxon>
        <taxon>Neoptera</taxon>
        <taxon>Endopterygota</taxon>
        <taxon>Coleoptera</taxon>
        <taxon>Polyphaga</taxon>
        <taxon>Cucujiformia</taxon>
        <taxon>Chrysomeloidea</taxon>
        <taxon>Chrysomelidae</taxon>
        <taxon>Bruchinae</taxon>
        <taxon>Bruchini</taxon>
        <taxon>Acanthoscelides</taxon>
    </lineage>
</organism>
<evidence type="ECO:0000313" key="2">
    <source>
        <dbReference type="EMBL" id="CAH1995214.1"/>
    </source>
</evidence>
<gene>
    <name evidence="2" type="ORF">ACAOBT_LOCUS22473</name>
</gene>
<evidence type="ECO:0000313" key="3">
    <source>
        <dbReference type="Proteomes" id="UP001152888"/>
    </source>
</evidence>
<protein>
    <submittedName>
        <fullName evidence="2">Uncharacterized protein</fullName>
    </submittedName>
</protein>
<sequence>MSQTVREKNKNMKDPEDGDNVEKYSDNNEELPVENDGLAQPVVNRDELPEADPPLPHAVLVQKPLLLYNQISLPLPTLSPLYLTNYQLWPVT</sequence>
<reference evidence="2" key="1">
    <citation type="submission" date="2022-03" db="EMBL/GenBank/DDBJ databases">
        <authorList>
            <person name="Sayadi A."/>
        </authorList>
    </citation>
    <scope>NUCLEOTIDE SEQUENCE</scope>
</reference>
<accession>A0A9P0LBU1</accession>
<comment type="caution">
    <text evidence="2">The sequence shown here is derived from an EMBL/GenBank/DDBJ whole genome shotgun (WGS) entry which is preliminary data.</text>
</comment>
<keyword evidence="3" id="KW-1185">Reference proteome</keyword>
<feature type="compositionally biased region" description="Basic and acidic residues" evidence="1">
    <location>
        <begin position="1"/>
        <end position="26"/>
    </location>
</feature>
<dbReference type="Proteomes" id="UP001152888">
    <property type="component" value="Unassembled WGS sequence"/>
</dbReference>
<dbReference type="EMBL" id="CAKOFQ010007218">
    <property type="protein sequence ID" value="CAH1995214.1"/>
    <property type="molecule type" value="Genomic_DNA"/>
</dbReference>
<name>A0A9P0LBU1_ACAOB</name>
<evidence type="ECO:0000256" key="1">
    <source>
        <dbReference type="SAM" id="MobiDB-lite"/>
    </source>
</evidence>
<proteinExistence type="predicted"/>
<feature type="region of interest" description="Disordered" evidence="1">
    <location>
        <begin position="1"/>
        <end position="54"/>
    </location>
</feature>